<keyword evidence="2" id="KW-1185">Reference proteome</keyword>
<accession>A0A9P4NP25</accession>
<sequence length="178" mass="21190">MKRIEEANRKEKCGISTKRIRYRRGGLSEKGWICCTCGFLNKTGKFYTCQNIHLKLCAYKESLAFEHVWPFGELLRNHGRCWLCVPNGFGEYWPQGQDRYWPVRDMDVMEKENHDRDAQRQFLAADKEFWDKESLAMWKRDHIPEWLKCSRDALTHQKREEGENLGNHLPHSDLIPMS</sequence>
<dbReference type="EMBL" id="MU007047">
    <property type="protein sequence ID" value="KAF2429429.1"/>
    <property type="molecule type" value="Genomic_DNA"/>
</dbReference>
<dbReference type="OrthoDB" id="3965769at2759"/>
<gene>
    <name evidence="1" type="ORF">EJ08DRAFT_278878</name>
</gene>
<comment type="caution">
    <text evidence="1">The sequence shown here is derived from an EMBL/GenBank/DDBJ whole genome shotgun (WGS) entry which is preliminary data.</text>
</comment>
<evidence type="ECO:0000313" key="2">
    <source>
        <dbReference type="Proteomes" id="UP000800235"/>
    </source>
</evidence>
<proteinExistence type="predicted"/>
<organism evidence="1 2">
    <name type="scientific">Tothia fuscella</name>
    <dbReference type="NCBI Taxonomy" id="1048955"/>
    <lineage>
        <taxon>Eukaryota</taxon>
        <taxon>Fungi</taxon>
        <taxon>Dikarya</taxon>
        <taxon>Ascomycota</taxon>
        <taxon>Pezizomycotina</taxon>
        <taxon>Dothideomycetes</taxon>
        <taxon>Pleosporomycetidae</taxon>
        <taxon>Venturiales</taxon>
        <taxon>Cylindrosympodiaceae</taxon>
        <taxon>Tothia</taxon>
    </lineage>
</organism>
<dbReference type="AlphaFoldDB" id="A0A9P4NP25"/>
<evidence type="ECO:0000313" key="1">
    <source>
        <dbReference type="EMBL" id="KAF2429429.1"/>
    </source>
</evidence>
<name>A0A9P4NP25_9PEZI</name>
<reference evidence="1" key="1">
    <citation type="journal article" date="2020" name="Stud. Mycol.">
        <title>101 Dothideomycetes genomes: a test case for predicting lifestyles and emergence of pathogens.</title>
        <authorList>
            <person name="Haridas S."/>
            <person name="Albert R."/>
            <person name="Binder M."/>
            <person name="Bloem J."/>
            <person name="Labutti K."/>
            <person name="Salamov A."/>
            <person name="Andreopoulos B."/>
            <person name="Baker S."/>
            <person name="Barry K."/>
            <person name="Bills G."/>
            <person name="Bluhm B."/>
            <person name="Cannon C."/>
            <person name="Castanera R."/>
            <person name="Culley D."/>
            <person name="Daum C."/>
            <person name="Ezra D."/>
            <person name="Gonzalez J."/>
            <person name="Henrissat B."/>
            <person name="Kuo A."/>
            <person name="Liang C."/>
            <person name="Lipzen A."/>
            <person name="Lutzoni F."/>
            <person name="Magnuson J."/>
            <person name="Mondo S."/>
            <person name="Nolan M."/>
            <person name="Ohm R."/>
            <person name="Pangilinan J."/>
            <person name="Park H.-J."/>
            <person name="Ramirez L."/>
            <person name="Alfaro M."/>
            <person name="Sun H."/>
            <person name="Tritt A."/>
            <person name="Yoshinaga Y."/>
            <person name="Zwiers L.-H."/>
            <person name="Turgeon B."/>
            <person name="Goodwin S."/>
            <person name="Spatafora J."/>
            <person name="Crous P."/>
            <person name="Grigoriev I."/>
        </authorList>
    </citation>
    <scope>NUCLEOTIDE SEQUENCE</scope>
    <source>
        <strain evidence="1">CBS 130266</strain>
    </source>
</reference>
<dbReference type="Proteomes" id="UP000800235">
    <property type="component" value="Unassembled WGS sequence"/>
</dbReference>
<protein>
    <submittedName>
        <fullName evidence="1">Uncharacterized protein</fullName>
    </submittedName>
</protein>